<feature type="signal peptide" evidence="1">
    <location>
        <begin position="1"/>
        <end position="30"/>
    </location>
</feature>
<proteinExistence type="predicted"/>
<keyword evidence="4" id="KW-1185">Reference proteome</keyword>
<feature type="domain" description="Reelin" evidence="2">
    <location>
        <begin position="25"/>
        <end position="191"/>
    </location>
</feature>
<dbReference type="Gene3D" id="2.60.40.4060">
    <property type="entry name" value="Reeler domain"/>
    <property type="match status" value="1"/>
</dbReference>
<dbReference type="GO" id="GO:0016020">
    <property type="term" value="C:membrane"/>
    <property type="evidence" value="ECO:0000318"/>
    <property type="project" value="GO_Central"/>
</dbReference>
<dbReference type="EMBL" id="GL732547">
    <property type="protein sequence ID" value="EFX80356.1"/>
    <property type="molecule type" value="Genomic_DNA"/>
</dbReference>
<evidence type="ECO:0000256" key="1">
    <source>
        <dbReference type="SAM" id="SignalP"/>
    </source>
</evidence>
<dbReference type="CDD" id="cd08544">
    <property type="entry name" value="Reeler"/>
    <property type="match status" value="1"/>
</dbReference>
<dbReference type="InterPro" id="IPR042307">
    <property type="entry name" value="Reeler_sf"/>
</dbReference>
<gene>
    <name evidence="3" type="ORF">DAPPUDRAFT_318486</name>
</gene>
<dbReference type="InParanoid" id="E9GIZ9"/>
<dbReference type="InterPro" id="IPR002861">
    <property type="entry name" value="Reeler_dom"/>
</dbReference>
<feature type="chain" id="PRO_5003241265" description="Reelin domain-containing protein" evidence="1">
    <location>
        <begin position="31"/>
        <end position="222"/>
    </location>
</feature>
<dbReference type="Proteomes" id="UP000000305">
    <property type="component" value="Unassembled WGS sequence"/>
</dbReference>
<accession>E9GIZ9</accession>
<protein>
    <recommendedName>
        <fullName evidence="2">Reelin domain-containing protein</fullName>
    </recommendedName>
</protein>
<dbReference type="HOGENOM" id="CLU_091827_0_0_1"/>
<reference evidence="3 4" key="1">
    <citation type="journal article" date="2011" name="Science">
        <title>The ecoresponsive genome of Daphnia pulex.</title>
        <authorList>
            <person name="Colbourne J.K."/>
            <person name="Pfrender M.E."/>
            <person name="Gilbert D."/>
            <person name="Thomas W.K."/>
            <person name="Tucker A."/>
            <person name="Oakley T.H."/>
            <person name="Tokishita S."/>
            <person name="Aerts A."/>
            <person name="Arnold G.J."/>
            <person name="Basu M.K."/>
            <person name="Bauer D.J."/>
            <person name="Caceres C.E."/>
            <person name="Carmel L."/>
            <person name="Casola C."/>
            <person name="Choi J.H."/>
            <person name="Detter J.C."/>
            <person name="Dong Q."/>
            <person name="Dusheyko S."/>
            <person name="Eads B.D."/>
            <person name="Frohlich T."/>
            <person name="Geiler-Samerotte K.A."/>
            <person name="Gerlach D."/>
            <person name="Hatcher P."/>
            <person name="Jogdeo S."/>
            <person name="Krijgsveld J."/>
            <person name="Kriventseva E.V."/>
            <person name="Kultz D."/>
            <person name="Laforsch C."/>
            <person name="Lindquist E."/>
            <person name="Lopez J."/>
            <person name="Manak J.R."/>
            <person name="Muller J."/>
            <person name="Pangilinan J."/>
            <person name="Patwardhan R.P."/>
            <person name="Pitluck S."/>
            <person name="Pritham E.J."/>
            <person name="Rechtsteiner A."/>
            <person name="Rho M."/>
            <person name="Rogozin I.B."/>
            <person name="Sakarya O."/>
            <person name="Salamov A."/>
            <person name="Schaack S."/>
            <person name="Shapiro H."/>
            <person name="Shiga Y."/>
            <person name="Skalitzky C."/>
            <person name="Smith Z."/>
            <person name="Souvorov A."/>
            <person name="Sung W."/>
            <person name="Tang Z."/>
            <person name="Tsuchiya D."/>
            <person name="Tu H."/>
            <person name="Vos H."/>
            <person name="Wang M."/>
            <person name="Wolf Y.I."/>
            <person name="Yamagata H."/>
            <person name="Yamada T."/>
            <person name="Ye Y."/>
            <person name="Shaw J.R."/>
            <person name="Andrews J."/>
            <person name="Crease T.J."/>
            <person name="Tang H."/>
            <person name="Lucas S.M."/>
            <person name="Robertson H.M."/>
            <person name="Bork P."/>
            <person name="Koonin E.V."/>
            <person name="Zdobnov E.M."/>
            <person name="Grigoriev I.V."/>
            <person name="Lynch M."/>
            <person name="Boore J.L."/>
        </authorList>
    </citation>
    <scope>NUCLEOTIDE SEQUENCE [LARGE SCALE GENOMIC DNA]</scope>
</reference>
<dbReference type="PhylomeDB" id="E9GIZ9"/>
<dbReference type="Pfam" id="PF02014">
    <property type="entry name" value="Reeler"/>
    <property type="match status" value="1"/>
</dbReference>
<dbReference type="PANTHER" id="PTHR45828:SF36">
    <property type="entry name" value="REELIN DOMAIN-CONTAINING PROTEIN"/>
    <property type="match status" value="1"/>
</dbReference>
<dbReference type="AlphaFoldDB" id="E9GIZ9"/>
<name>E9GIZ9_DAPPU</name>
<evidence type="ECO:0000313" key="4">
    <source>
        <dbReference type="Proteomes" id="UP000000305"/>
    </source>
</evidence>
<evidence type="ECO:0000313" key="3">
    <source>
        <dbReference type="EMBL" id="EFX80356.1"/>
    </source>
</evidence>
<sequence length="222" mass="23719">MSYTKNVHTCRAAVVAAFLLAVASIGRIDGSPTGAPTEACATMTPGHGFDAQPISTSPFKTEIPAGENVLMDETVRLELRNSVPNGFFWFKGYLVMAFDKNNATQPIGTFKLPSDGQLIDCIGGVKNAATHTSNSDKQLVTVDWVPPKDFIGTVIFRTTFVQNKATYWVKTESIAVNFVKEIPPVTQPTQPTVAPTVPSSASQPAGMWAALAVASLLAFLTL</sequence>
<evidence type="ECO:0000259" key="2">
    <source>
        <dbReference type="PROSITE" id="PS51019"/>
    </source>
</evidence>
<organism evidence="3 4">
    <name type="scientific">Daphnia pulex</name>
    <name type="common">Water flea</name>
    <dbReference type="NCBI Taxonomy" id="6669"/>
    <lineage>
        <taxon>Eukaryota</taxon>
        <taxon>Metazoa</taxon>
        <taxon>Ecdysozoa</taxon>
        <taxon>Arthropoda</taxon>
        <taxon>Crustacea</taxon>
        <taxon>Branchiopoda</taxon>
        <taxon>Diplostraca</taxon>
        <taxon>Cladocera</taxon>
        <taxon>Anomopoda</taxon>
        <taxon>Daphniidae</taxon>
        <taxon>Daphnia</taxon>
    </lineage>
</organism>
<dbReference type="OrthoDB" id="6418377at2759"/>
<dbReference type="PANTHER" id="PTHR45828">
    <property type="entry name" value="CYTOCHROME B561/FERRIC REDUCTASE TRANSMEMBRANE"/>
    <property type="match status" value="1"/>
</dbReference>
<dbReference type="PROSITE" id="PS51019">
    <property type="entry name" value="REELIN"/>
    <property type="match status" value="1"/>
</dbReference>
<dbReference type="KEGG" id="dpx:DAPPUDRAFT_318486"/>
<dbReference type="InterPro" id="IPR051237">
    <property type="entry name" value="Ferric-chelate_Red/DefProt"/>
</dbReference>
<dbReference type="OMA" id="GTWDISN"/>
<keyword evidence="1" id="KW-0732">Signal</keyword>
<dbReference type="eggNOG" id="KOG4293">
    <property type="taxonomic scope" value="Eukaryota"/>
</dbReference>